<dbReference type="Gene3D" id="3.40.50.150">
    <property type="entry name" value="Vaccinia Virus protein VP39"/>
    <property type="match status" value="1"/>
</dbReference>
<evidence type="ECO:0008006" key="4">
    <source>
        <dbReference type="Google" id="ProtNLM"/>
    </source>
</evidence>
<accession>A0ABU8XMB4</accession>
<evidence type="ECO:0000313" key="3">
    <source>
        <dbReference type="Proteomes" id="UP001375743"/>
    </source>
</evidence>
<dbReference type="PROSITE" id="PS00092">
    <property type="entry name" value="N6_MTASE"/>
    <property type="match status" value="1"/>
</dbReference>
<dbReference type="InterPro" id="IPR029063">
    <property type="entry name" value="SAM-dependent_MTases_sf"/>
</dbReference>
<keyword evidence="3" id="KW-1185">Reference proteome</keyword>
<evidence type="ECO:0000313" key="2">
    <source>
        <dbReference type="EMBL" id="MEK0082318.1"/>
    </source>
</evidence>
<sequence length="821" mass="91730">MIEKATVEWPVRFGMILKSQFEALASEFRKRIDDRLATFFPQPGAPDQYDLTYLWARTIRCPYCEGLVPLSPNWRLAPDGTGVRLRPRCEGGPGDPKRRCEFEIVRSVKEQSAGTVSDGDATCPFPDCGRVIDGGEIKRQAQAGGMGEQLFAVVFKRRIETRTKTGKRGKDKWERGYRAPRPEDDNSAAVRAALDEKLPEWEALDIIPGEPIPDGLKTSEPHRYGMLRWQDLFNPRQLLGHGTAVEVYRELLAEEEQRGLTDLTRAAFVYLALSLDKLLTYNCRRSRWHPGREVMAQIFERHDFSVTWTSAEMAPLIVGLGYDWAIEQTAKCIGELVELVRPDAQHGHDLLARASATTFTPPPVTITCKSGDLLDHIEDGSVDVVVMDPPYYDNVMYAELSDFFYVWLKRTAGYVVPDLFTRQLTDKENEAVANPAKFAGQKGAKALAGRDYQERMRRIFEECRRVLKPDGIMTLMFTHKATGAWDALTKGLIEAGFVITASWPINTEAEGSLHIKDKSAANSTIFLVCRPRDPAAAGSGSAYWEDIEPEVARAVRARVKEFQKGGITGVDLYLASFGPALEEFSRHWPVKRGTPRPKPEALKRKRQAEILAEEWDPYAVTPEDALDAARREVKRWRLEQLTHLKPNEELDPLTSFFVLAWDAFRAPVFPYDEALRLARAVGVDLDTQVVGVLAEKKGSDLVLWDSARRAAKGALGSPDGSRSMLDAIHHAAHLGRTRNLQVAREMLAKSGVDGEPTFLSALEAVLEVLPVSQAYSGVKLDGDLAAAGSDFEALENLRKLAFADKLDEPEQLDLWREAKAA</sequence>
<proteinExistence type="predicted"/>
<feature type="compositionally biased region" description="Basic and acidic residues" evidence="1">
    <location>
        <begin position="171"/>
        <end position="184"/>
    </location>
</feature>
<evidence type="ECO:0000256" key="1">
    <source>
        <dbReference type="SAM" id="MobiDB-lite"/>
    </source>
</evidence>
<dbReference type="InterPro" id="IPR002052">
    <property type="entry name" value="DNA_methylase_N6_adenine_CS"/>
</dbReference>
<comment type="caution">
    <text evidence="2">The sequence shown here is derived from an EMBL/GenBank/DDBJ whole genome shotgun (WGS) entry which is preliminary data.</text>
</comment>
<dbReference type="Proteomes" id="UP001375743">
    <property type="component" value="Unassembled WGS sequence"/>
</dbReference>
<organism evidence="2 3">
    <name type="scientific">Benzoatithermus flavus</name>
    <dbReference type="NCBI Taxonomy" id="3108223"/>
    <lineage>
        <taxon>Bacteria</taxon>
        <taxon>Pseudomonadati</taxon>
        <taxon>Pseudomonadota</taxon>
        <taxon>Alphaproteobacteria</taxon>
        <taxon>Geminicoccales</taxon>
        <taxon>Geminicoccaceae</taxon>
        <taxon>Benzoatithermus</taxon>
    </lineage>
</organism>
<gene>
    <name evidence="2" type="ORF">U1T56_04095</name>
</gene>
<reference evidence="2 3" key="1">
    <citation type="submission" date="2024-01" db="EMBL/GenBank/DDBJ databases">
        <title>Multi-omics insights into the function and evolution of sodium benzoate biodegradation pathways in Benzoatithermus flavus gen. nov., sp. nov. from hot spring.</title>
        <authorList>
            <person name="Hu C.-J."/>
            <person name="Li W.-J."/>
        </authorList>
    </citation>
    <scope>NUCLEOTIDE SEQUENCE [LARGE SCALE GENOMIC DNA]</scope>
    <source>
        <strain evidence="2 3">SYSU G07066</strain>
    </source>
</reference>
<protein>
    <recommendedName>
        <fullName evidence="4">DUF1156 domain-containing protein</fullName>
    </recommendedName>
</protein>
<feature type="region of interest" description="Disordered" evidence="1">
    <location>
        <begin position="165"/>
        <end position="185"/>
    </location>
</feature>
<dbReference type="EMBL" id="JBBLZC010000003">
    <property type="protein sequence ID" value="MEK0082318.1"/>
    <property type="molecule type" value="Genomic_DNA"/>
</dbReference>
<name>A0ABU8XMB4_9PROT</name>
<dbReference type="SUPFAM" id="SSF53335">
    <property type="entry name" value="S-adenosyl-L-methionine-dependent methyltransferases"/>
    <property type="match status" value="1"/>
</dbReference>